<reference evidence="2" key="1">
    <citation type="submission" date="2018-02" db="EMBL/GenBank/DDBJ databases">
        <authorList>
            <person name="Vasarhelyi B.M."/>
            <person name="Deshmukh S."/>
            <person name="Balint B."/>
            <person name="Kukolya J."/>
        </authorList>
    </citation>
    <scope>NUCLEOTIDE SEQUENCE</scope>
    <source>
        <strain evidence="2">KB22</strain>
    </source>
</reference>
<feature type="transmembrane region" description="Helical" evidence="1">
    <location>
        <begin position="110"/>
        <end position="129"/>
    </location>
</feature>
<dbReference type="EMBL" id="PRDK01000003">
    <property type="protein sequence ID" value="MBE8712741.1"/>
    <property type="molecule type" value="Genomic_DNA"/>
</dbReference>
<dbReference type="AlphaFoldDB" id="A0A928USX9"/>
<accession>A0A928USX9</accession>
<feature type="transmembrane region" description="Helical" evidence="1">
    <location>
        <begin position="68"/>
        <end position="89"/>
    </location>
</feature>
<feature type="transmembrane region" description="Helical" evidence="1">
    <location>
        <begin position="160"/>
        <end position="177"/>
    </location>
</feature>
<feature type="transmembrane region" description="Helical" evidence="1">
    <location>
        <begin position="23"/>
        <end position="48"/>
    </location>
</feature>
<sequence>MNPNDLTKEIQQIRSLMERSSKFISISGLSSVLIGTYALIGAGIAYVLVYGFDSEFSYRDHYITDNGLLLKLFLVALLVLIVSLATGIIMAKRKAKKLKQPIWNATSKSLLYAVSIPLITGGILAMIFISKEYYILIASTLLVFYGLALCAGSVFTFPEIRWLGIFEIILGLLALQFPGYGLWFWVAGFGFLHIIYGIIVHNKYGS</sequence>
<dbReference type="RefSeq" id="WP_196935971.1">
    <property type="nucleotide sequence ID" value="NZ_MU158698.1"/>
</dbReference>
<feature type="transmembrane region" description="Helical" evidence="1">
    <location>
        <begin position="183"/>
        <end position="200"/>
    </location>
</feature>
<proteinExistence type="predicted"/>
<gene>
    <name evidence="2" type="ORF">C4F49_03495</name>
</gene>
<feature type="transmembrane region" description="Helical" evidence="1">
    <location>
        <begin position="135"/>
        <end position="155"/>
    </location>
</feature>
<organism evidence="2 3">
    <name type="scientific">Sphingobacterium hungaricum</name>
    <dbReference type="NCBI Taxonomy" id="2082723"/>
    <lineage>
        <taxon>Bacteria</taxon>
        <taxon>Pseudomonadati</taxon>
        <taxon>Bacteroidota</taxon>
        <taxon>Sphingobacteriia</taxon>
        <taxon>Sphingobacteriales</taxon>
        <taxon>Sphingobacteriaceae</taxon>
        <taxon>Sphingobacterium</taxon>
    </lineage>
</organism>
<evidence type="ECO:0000256" key="1">
    <source>
        <dbReference type="SAM" id="Phobius"/>
    </source>
</evidence>
<name>A0A928USX9_9SPHI</name>
<evidence type="ECO:0000313" key="2">
    <source>
        <dbReference type="EMBL" id="MBE8712741.1"/>
    </source>
</evidence>
<evidence type="ECO:0000313" key="3">
    <source>
        <dbReference type="Proteomes" id="UP000616201"/>
    </source>
</evidence>
<protein>
    <submittedName>
        <fullName evidence="2">Uncharacterized protein</fullName>
    </submittedName>
</protein>
<keyword evidence="3" id="KW-1185">Reference proteome</keyword>
<keyword evidence="1" id="KW-0472">Membrane</keyword>
<dbReference type="Proteomes" id="UP000616201">
    <property type="component" value="Unassembled WGS sequence"/>
</dbReference>
<keyword evidence="1" id="KW-0812">Transmembrane</keyword>
<keyword evidence="1" id="KW-1133">Transmembrane helix</keyword>
<comment type="caution">
    <text evidence="2">The sequence shown here is derived from an EMBL/GenBank/DDBJ whole genome shotgun (WGS) entry which is preliminary data.</text>
</comment>